<dbReference type="InterPro" id="IPR007499">
    <property type="entry name" value="ERF_bacteria_virus"/>
</dbReference>
<dbReference type="EMBL" id="BK015728">
    <property type="protein sequence ID" value="DAE22139.1"/>
    <property type="molecule type" value="Genomic_DNA"/>
</dbReference>
<sequence>MGAHVYGKLMMIQQELKAPKGQYNSFAKYNYRSCEDILEAVKPLCIKNNATLLLNDAVQEVSGRFYVVATATLVDTESGDSVSANAYAREPQDKKGMDDSQITGMASSYARKYALNGLFCIDDTKDADTDEVKRQEQKPVKKGAMEVIYCQDCGLPITATTKRDGTIWDSADIAKYSAGRLGRTLCAKCIKAAMKKEK</sequence>
<reference evidence="1" key="1">
    <citation type="journal article" date="2021" name="Proc. Natl. Acad. Sci. U.S.A.">
        <title>A Catalog of Tens of Thousands of Viruses from Human Metagenomes Reveals Hidden Associations with Chronic Diseases.</title>
        <authorList>
            <person name="Tisza M.J."/>
            <person name="Buck C.B."/>
        </authorList>
    </citation>
    <scope>NUCLEOTIDE SEQUENCE</scope>
    <source>
        <strain evidence="1">CtLsx2</strain>
    </source>
</reference>
<evidence type="ECO:0000313" key="1">
    <source>
        <dbReference type="EMBL" id="DAE22139.1"/>
    </source>
</evidence>
<proteinExistence type="predicted"/>
<accession>A0A8S5QTJ7</accession>
<name>A0A8S5QTJ7_9CAUD</name>
<protein>
    <submittedName>
        <fullName evidence="1">ERF superfamily protein</fullName>
    </submittedName>
</protein>
<dbReference type="Pfam" id="PF04404">
    <property type="entry name" value="ERF"/>
    <property type="match status" value="1"/>
</dbReference>
<organism evidence="1">
    <name type="scientific">Siphoviridae sp. ctLsx2</name>
    <dbReference type="NCBI Taxonomy" id="2826254"/>
    <lineage>
        <taxon>Viruses</taxon>
        <taxon>Duplodnaviria</taxon>
        <taxon>Heunggongvirae</taxon>
        <taxon>Uroviricota</taxon>
        <taxon>Caudoviricetes</taxon>
    </lineage>
</organism>